<organism evidence="6 7">
    <name type="scientific">Azospirillum thermophilum</name>
    <dbReference type="NCBI Taxonomy" id="2202148"/>
    <lineage>
        <taxon>Bacteria</taxon>
        <taxon>Pseudomonadati</taxon>
        <taxon>Pseudomonadota</taxon>
        <taxon>Alphaproteobacteria</taxon>
        <taxon>Rhodospirillales</taxon>
        <taxon>Azospirillaceae</taxon>
        <taxon>Azospirillum</taxon>
    </lineage>
</organism>
<evidence type="ECO:0000256" key="3">
    <source>
        <dbReference type="ARBA" id="ARBA00023125"/>
    </source>
</evidence>
<keyword evidence="4" id="KW-0233">DNA recombination</keyword>
<comment type="similarity">
    <text evidence="1">Belongs to the 'phage' integrase family.</text>
</comment>
<evidence type="ECO:0000313" key="6">
    <source>
        <dbReference type="EMBL" id="AWK85972.1"/>
    </source>
</evidence>
<dbReference type="KEGG" id="azz:DEW08_06625"/>
<dbReference type="PANTHER" id="PTHR30349">
    <property type="entry name" value="PHAGE INTEGRASE-RELATED"/>
    <property type="match status" value="1"/>
</dbReference>
<dbReference type="EMBL" id="CP029353">
    <property type="protein sequence ID" value="AWK85972.1"/>
    <property type="molecule type" value="Genomic_DNA"/>
</dbReference>
<dbReference type="InterPro" id="IPR002104">
    <property type="entry name" value="Integrase_catalytic"/>
</dbReference>
<dbReference type="Proteomes" id="UP000245629">
    <property type="component" value="Chromosome 2"/>
</dbReference>
<dbReference type="PANTHER" id="PTHR30349:SF41">
    <property type="entry name" value="INTEGRASE_RECOMBINASE PROTEIN MJ0367-RELATED"/>
    <property type="match status" value="1"/>
</dbReference>
<keyword evidence="7" id="KW-1185">Reference proteome</keyword>
<gene>
    <name evidence="6" type="ORF">DEW08_06625</name>
</gene>
<dbReference type="CDD" id="cd00797">
    <property type="entry name" value="INT_RitB_C_like"/>
    <property type="match status" value="1"/>
</dbReference>
<name>A0A2S2CNA7_9PROT</name>
<reference evidence="7" key="1">
    <citation type="submission" date="2018-05" db="EMBL/GenBank/DDBJ databases">
        <title>Azospirillum thermophila sp. nov., a novel isolated from hot spring.</title>
        <authorList>
            <person name="Zhao Z."/>
        </authorList>
    </citation>
    <scope>NUCLEOTIDE SEQUENCE [LARGE SCALE GENOMIC DNA]</scope>
    <source>
        <strain evidence="7">CFH 70021</strain>
    </source>
</reference>
<protein>
    <submittedName>
        <fullName evidence="6">Integrase</fullName>
    </submittedName>
</protein>
<evidence type="ECO:0000256" key="4">
    <source>
        <dbReference type="ARBA" id="ARBA00023172"/>
    </source>
</evidence>
<dbReference type="OrthoDB" id="5464621at2"/>
<dbReference type="GO" id="GO:0003677">
    <property type="term" value="F:DNA binding"/>
    <property type="evidence" value="ECO:0007669"/>
    <property type="project" value="UniProtKB-KW"/>
</dbReference>
<evidence type="ECO:0000259" key="5">
    <source>
        <dbReference type="PROSITE" id="PS51898"/>
    </source>
</evidence>
<dbReference type="InterPro" id="IPR011010">
    <property type="entry name" value="DNA_brk_join_enz"/>
</dbReference>
<evidence type="ECO:0000256" key="1">
    <source>
        <dbReference type="ARBA" id="ARBA00008857"/>
    </source>
</evidence>
<keyword evidence="2" id="KW-0229">DNA integration</keyword>
<accession>A0A2S2CNA7</accession>
<proteinExistence type="inferred from homology"/>
<dbReference type="RefSeq" id="WP_109325550.1">
    <property type="nucleotide sequence ID" value="NZ_CP029353.1"/>
</dbReference>
<dbReference type="GO" id="GO:0015074">
    <property type="term" value="P:DNA integration"/>
    <property type="evidence" value="ECO:0007669"/>
    <property type="project" value="UniProtKB-KW"/>
</dbReference>
<evidence type="ECO:0000313" key="7">
    <source>
        <dbReference type="Proteomes" id="UP000245629"/>
    </source>
</evidence>
<sequence length="318" mass="35469">MTASMQSLVQEYLDERRRLGYALSVPGTQLMAFARFADRSGHRGPLTADLVLAWARGEATRATPITWARRLEIVRPFAQHRARIEPGTEVPDADVFGRGHRRLAPHIYTDAEIVDLLAAARRLPPEGMLRPTTYETLFGLIAATGLRLSEALHLCCSDLDLGQGHLTVRRTKFCKSRLVPLHPSTMDALTQYLAVRQRHVPPVPEAPLFVSLSGNGLPTSTVHHVFMRIRADLGWIARGGHPVPRIHDLRHTFICRRVMLWHEHGTDIDNAMLALSTYVGHVKVSDTYWYLSGVPELMGIAGQRFERFASPPGGAHHG</sequence>
<dbReference type="InterPro" id="IPR050090">
    <property type="entry name" value="Tyrosine_recombinase_XerCD"/>
</dbReference>
<keyword evidence="3" id="KW-0238">DNA-binding</keyword>
<dbReference type="Pfam" id="PF00589">
    <property type="entry name" value="Phage_integrase"/>
    <property type="match status" value="1"/>
</dbReference>
<dbReference type="GO" id="GO:0006310">
    <property type="term" value="P:DNA recombination"/>
    <property type="evidence" value="ECO:0007669"/>
    <property type="project" value="UniProtKB-KW"/>
</dbReference>
<dbReference type="InterPro" id="IPR013762">
    <property type="entry name" value="Integrase-like_cat_sf"/>
</dbReference>
<evidence type="ECO:0000256" key="2">
    <source>
        <dbReference type="ARBA" id="ARBA00022908"/>
    </source>
</evidence>
<dbReference type="PROSITE" id="PS51898">
    <property type="entry name" value="TYR_RECOMBINASE"/>
    <property type="match status" value="1"/>
</dbReference>
<dbReference type="SUPFAM" id="SSF56349">
    <property type="entry name" value="DNA breaking-rejoining enzymes"/>
    <property type="match status" value="1"/>
</dbReference>
<feature type="domain" description="Tyr recombinase" evidence="5">
    <location>
        <begin position="102"/>
        <end position="303"/>
    </location>
</feature>
<dbReference type="Gene3D" id="1.10.443.10">
    <property type="entry name" value="Intergrase catalytic core"/>
    <property type="match status" value="1"/>
</dbReference>
<dbReference type="AlphaFoldDB" id="A0A2S2CNA7"/>